<gene>
    <name evidence="2" type="ORF">QE152_g900</name>
</gene>
<feature type="signal peptide" evidence="1">
    <location>
        <begin position="1"/>
        <end position="20"/>
    </location>
</feature>
<dbReference type="Proteomes" id="UP001458880">
    <property type="component" value="Unassembled WGS sequence"/>
</dbReference>
<proteinExistence type="predicted"/>
<evidence type="ECO:0008006" key="4">
    <source>
        <dbReference type="Google" id="ProtNLM"/>
    </source>
</evidence>
<feature type="chain" id="PRO_5043699368" description="Secreted protein" evidence="1">
    <location>
        <begin position="21"/>
        <end position="108"/>
    </location>
</feature>
<evidence type="ECO:0000313" key="3">
    <source>
        <dbReference type="Proteomes" id="UP001458880"/>
    </source>
</evidence>
<accession>A0AAW1N7N1</accession>
<keyword evidence="3" id="KW-1185">Reference proteome</keyword>
<dbReference type="EMBL" id="JASPKY010000004">
    <property type="protein sequence ID" value="KAK9754936.1"/>
    <property type="molecule type" value="Genomic_DNA"/>
</dbReference>
<evidence type="ECO:0000256" key="1">
    <source>
        <dbReference type="SAM" id="SignalP"/>
    </source>
</evidence>
<protein>
    <recommendedName>
        <fullName evidence="4">Secreted protein</fullName>
    </recommendedName>
</protein>
<comment type="caution">
    <text evidence="2">The sequence shown here is derived from an EMBL/GenBank/DDBJ whole genome shotgun (WGS) entry which is preliminary data.</text>
</comment>
<reference evidence="2 3" key="1">
    <citation type="journal article" date="2024" name="BMC Genomics">
        <title>De novo assembly and annotation of Popillia japonica's genome with initial clues to its potential as an invasive pest.</title>
        <authorList>
            <person name="Cucini C."/>
            <person name="Boschi S."/>
            <person name="Funari R."/>
            <person name="Cardaioli E."/>
            <person name="Iannotti N."/>
            <person name="Marturano G."/>
            <person name="Paoli F."/>
            <person name="Bruttini M."/>
            <person name="Carapelli A."/>
            <person name="Frati F."/>
            <person name="Nardi F."/>
        </authorList>
    </citation>
    <scope>NUCLEOTIDE SEQUENCE [LARGE SCALE GENOMIC DNA]</scope>
    <source>
        <strain evidence="2">DMR45628</strain>
    </source>
</reference>
<keyword evidence="1" id="KW-0732">Signal</keyword>
<evidence type="ECO:0000313" key="2">
    <source>
        <dbReference type="EMBL" id="KAK9754936.1"/>
    </source>
</evidence>
<dbReference type="AlphaFoldDB" id="A0AAW1N7N1"/>
<name>A0AAW1N7N1_POPJA</name>
<organism evidence="2 3">
    <name type="scientific">Popillia japonica</name>
    <name type="common">Japanese beetle</name>
    <dbReference type="NCBI Taxonomy" id="7064"/>
    <lineage>
        <taxon>Eukaryota</taxon>
        <taxon>Metazoa</taxon>
        <taxon>Ecdysozoa</taxon>
        <taxon>Arthropoda</taxon>
        <taxon>Hexapoda</taxon>
        <taxon>Insecta</taxon>
        <taxon>Pterygota</taxon>
        <taxon>Neoptera</taxon>
        <taxon>Endopterygota</taxon>
        <taxon>Coleoptera</taxon>
        <taxon>Polyphaga</taxon>
        <taxon>Scarabaeiformia</taxon>
        <taxon>Scarabaeidae</taxon>
        <taxon>Rutelinae</taxon>
        <taxon>Popillia</taxon>
    </lineage>
</organism>
<sequence>MPTRLYGAVLTAVIVLDVLSRSPHVIYCLKPSSSLAAIPRDPPRNQINVGLILPHTNFGVREYTRARNSAVSLLHKSRGPRFKWLERYSFATNNIHNVLMLLTPSPTG</sequence>